<keyword evidence="4 6" id="KW-1133">Transmembrane helix</keyword>
<feature type="transmembrane region" description="Helical" evidence="6">
    <location>
        <begin position="199"/>
        <end position="218"/>
    </location>
</feature>
<proteinExistence type="predicted"/>
<dbReference type="Proteomes" id="UP000681041">
    <property type="component" value="Chromosome"/>
</dbReference>
<feature type="transmembrane region" description="Helical" evidence="6">
    <location>
        <begin position="12"/>
        <end position="28"/>
    </location>
</feature>
<feature type="transmembrane region" description="Helical" evidence="6">
    <location>
        <begin position="352"/>
        <end position="370"/>
    </location>
</feature>
<feature type="transmembrane region" description="Helical" evidence="6">
    <location>
        <begin position="261"/>
        <end position="287"/>
    </location>
</feature>
<dbReference type="GO" id="GO:0016020">
    <property type="term" value="C:membrane"/>
    <property type="evidence" value="ECO:0007669"/>
    <property type="project" value="UniProtKB-SubCell"/>
</dbReference>
<feature type="transmembrane region" description="Helical" evidence="6">
    <location>
        <begin position="165"/>
        <end position="187"/>
    </location>
</feature>
<sequence length="463" mass="50077">MSPILDKKSSLYILTVVILGAFLIPYTGSSLNVSLPSIGRDFGLDLVILNWIPTVFILANAALILPFGRSGDIFGRKKIFTIGISIFTLFSFLAAVTPSAYFLIFFSFMQGLGCSMIFATGVAILSSVFPLGSRGEFFGIYVTSVFIGLFSGPILGGFLTQNFGWRSIFLFNIPLGLIIIFLIYARIKTDWIGSRGENFDIKGTLIYIPSVIFILYGFTTVFTVLGKILIISGVSGILLFLKLESSAEYPILHPQIFKKAVPLLSSGASLLLNTSTSAVWVLISLYLQLIQSISPLTAGIILAIQPLLVAIISPFAGRLSDKIGGAPLSLIGIILTVLGLYMATFLKVDTSIIFIIILGVILGVSNALFASPNTNTFMGSVENRYFGSASATFSTMIFSGQLLSMAIVLLVFSSLLGGMEIDPSEYAQFMLSLKITFSIFTIICILGTILIFLMVLKLKSKKN</sequence>
<dbReference type="GO" id="GO:0022857">
    <property type="term" value="F:transmembrane transporter activity"/>
    <property type="evidence" value="ECO:0007669"/>
    <property type="project" value="InterPro"/>
</dbReference>
<evidence type="ECO:0000256" key="5">
    <source>
        <dbReference type="ARBA" id="ARBA00023136"/>
    </source>
</evidence>
<feature type="transmembrane region" description="Helical" evidence="6">
    <location>
        <begin position="293"/>
        <end position="316"/>
    </location>
</feature>
<gene>
    <name evidence="8" type="ORF">HYG87_08585</name>
</gene>
<dbReference type="PANTHER" id="PTHR42718:SF9">
    <property type="entry name" value="MAJOR FACILITATOR SUPERFAMILY MULTIDRUG TRANSPORTER MFSC"/>
    <property type="match status" value="1"/>
</dbReference>
<dbReference type="InterPro" id="IPR036259">
    <property type="entry name" value="MFS_trans_sf"/>
</dbReference>
<keyword evidence="9" id="KW-1185">Reference proteome</keyword>
<organism evidence="8 9">
    <name type="scientific">Methanobacterium alkalithermotolerans</name>
    <dbReference type="NCBI Taxonomy" id="2731220"/>
    <lineage>
        <taxon>Archaea</taxon>
        <taxon>Methanobacteriati</taxon>
        <taxon>Methanobacteriota</taxon>
        <taxon>Methanomada group</taxon>
        <taxon>Methanobacteria</taxon>
        <taxon>Methanobacteriales</taxon>
        <taxon>Methanobacteriaceae</taxon>
        <taxon>Methanobacterium</taxon>
    </lineage>
</organism>
<feature type="transmembrane region" description="Helical" evidence="6">
    <location>
        <begin position="79"/>
        <end position="96"/>
    </location>
</feature>
<dbReference type="InterPro" id="IPR011701">
    <property type="entry name" value="MFS"/>
</dbReference>
<dbReference type="EMBL" id="CP058560">
    <property type="protein sequence ID" value="QUH23810.1"/>
    <property type="molecule type" value="Genomic_DNA"/>
</dbReference>
<evidence type="ECO:0000259" key="7">
    <source>
        <dbReference type="PROSITE" id="PS50850"/>
    </source>
</evidence>
<feature type="transmembrane region" description="Helical" evidence="6">
    <location>
        <begin position="137"/>
        <end position="159"/>
    </location>
</feature>
<feature type="transmembrane region" description="Helical" evidence="6">
    <location>
        <begin position="391"/>
        <end position="415"/>
    </location>
</feature>
<dbReference type="Pfam" id="PF07690">
    <property type="entry name" value="MFS_1"/>
    <property type="match status" value="2"/>
</dbReference>
<dbReference type="GeneID" id="64820816"/>
<feature type="transmembrane region" description="Helical" evidence="6">
    <location>
        <begin position="48"/>
        <end position="67"/>
    </location>
</feature>
<feature type="transmembrane region" description="Helical" evidence="6">
    <location>
        <begin position="435"/>
        <end position="456"/>
    </location>
</feature>
<evidence type="ECO:0000256" key="3">
    <source>
        <dbReference type="ARBA" id="ARBA00022692"/>
    </source>
</evidence>
<accession>A0A8T8KAG8</accession>
<feature type="transmembrane region" description="Helical" evidence="6">
    <location>
        <begin position="102"/>
        <end position="125"/>
    </location>
</feature>
<dbReference type="PANTHER" id="PTHR42718">
    <property type="entry name" value="MAJOR FACILITATOR SUPERFAMILY MULTIDRUG TRANSPORTER MFSC"/>
    <property type="match status" value="1"/>
</dbReference>
<dbReference type="KEGG" id="meme:HYG87_08585"/>
<protein>
    <submittedName>
        <fullName evidence="8">MFS transporter</fullName>
    </submittedName>
</protein>
<comment type="subcellular location">
    <subcellularLocation>
        <location evidence="1">Membrane</location>
        <topology evidence="1">Multi-pass membrane protein</topology>
    </subcellularLocation>
</comment>
<dbReference type="OrthoDB" id="117970at2157"/>
<feature type="transmembrane region" description="Helical" evidence="6">
    <location>
        <begin position="224"/>
        <end position="241"/>
    </location>
</feature>
<evidence type="ECO:0000256" key="6">
    <source>
        <dbReference type="SAM" id="Phobius"/>
    </source>
</evidence>
<evidence type="ECO:0000256" key="4">
    <source>
        <dbReference type="ARBA" id="ARBA00022989"/>
    </source>
</evidence>
<keyword evidence="3 6" id="KW-0812">Transmembrane</keyword>
<dbReference type="InterPro" id="IPR020846">
    <property type="entry name" value="MFS_dom"/>
</dbReference>
<dbReference type="Gene3D" id="1.20.1250.20">
    <property type="entry name" value="MFS general substrate transporter like domains"/>
    <property type="match status" value="1"/>
</dbReference>
<evidence type="ECO:0000256" key="2">
    <source>
        <dbReference type="ARBA" id="ARBA00022448"/>
    </source>
</evidence>
<name>A0A8T8KAG8_9EURY</name>
<evidence type="ECO:0000313" key="8">
    <source>
        <dbReference type="EMBL" id="QUH23810.1"/>
    </source>
</evidence>
<dbReference type="RefSeq" id="WP_211532767.1">
    <property type="nucleotide sequence ID" value="NZ_CP058560.1"/>
</dbReference>
<evidence type="ECO:0000256" key="1">
    <source>
        <dbReference type="ARBA" id="ARBA00004141"/>
    </source>
</evidence>
<evidence type="ECO:0000313" key="9">
    <source>
        <dbReference type="Proteomes" id="UP000681041"/>
    </source>
</evidence>
<feature type="domain" description="Major facilitator superfamily (MFS) profile" evidence="7">
    <location>
        <begin position="13"/>
        <end position="459"/>
    </location>
</feature>
<dbReference type="AlphaFoldDB" id="A0A8T8KAG8"/>
<reference evidence="8" key="1">
    <citation type="submission" date="2020-07" db="EMBL/GenBank/DDBJ databases">
        <title>Methanobacterium. sp. MethCan genome.</title>
        <authorList>
            <person name="Postec A."/>
            <person name="Quemeneur M."/>
        </authorList>
    </citation>
    <scope>NUCLEOTIDE SEQUENCE</scope>
    <source>
        <strain evidence="8">MethCAN</strain>
    </source>
</reference>
<dbReference type="CDD" id="cd17321">
    <property type="entry name" value="MFS_MMR_MDR_like"/>
    <property type="match status" value="1"/>
</dbReference>
<feature type="transmembrane region" description="Helical" evidence="6">
    <location>
        <begin position="328"/>
        <end position="346"/>
    </location>
</feature>
<dbReference type="Gene3D" id="1.20.1720.10">
    <property type="entry name" value="Multidrug resistance protein D"/>
    <property type="match status" value="1"/>
</dbReference>
<keyword evidence="5 6" id="KW-0472">Membrane</keyword>
<keyword evidence="2" id="KW-0813">Transport</keyword>
<dbReference type="SUPFAM" id="SSF103473">
    <property type="entry name" value="MFS general substrate transporter"/>
    <property type="match status" value="1"/>
</dbReference>
<dbReference type="PROSITE" id="PS50850">
    <property type="entry name" value="MFS"/>
    <property type="match status" value="1"/>
</dbReference>